<keyword evidence="7" id="KW-1185">Reference proteome</keyword>
<name>E0UIN8_GLOV7</name>
<dbReference type="NCBIfam" id="TIGR04409">
    <property type="entry name" value="LptC_YrbK"/>
    <property type="match status" value="1"/>
</dbReference>
<evidence type="ECO:0000256" key="4">
    <source>
        <dbReference type="ARBA" id="ARBA00022989"/>
    </source>
</evidence>
<dbReference type="InterPro" id="IPR026265">
    <property type="entry name" value="LptC"/>
</dbReference>
<dbReference type="InterPro" id="IPR010664">
    <property type="entry name" value="LipoPS_assembly_LptC-rel"/>
</dbReference>
<evidence type="ECO:0000313" key="7">
    <source>
        <dbReference type="Proteomes" id="UP000008206"/>
    </source>
</evidence>
<accession>E0UIN8</accession>
<dbReference type="Proteomes" id="UP000008206">
    <property type="component" value="Chromosome"/>
</dbReference>
<keyword evidence="4" id="KW-1133">Transmembrane helix</keyword>
<dbReference type="PANTHER" id="PTHR37481:SF1">
    <property type="entry name" value="LIPOPOLYSACCHARIDE EXPORT SYSTEM PROTEIN LPTC"/>
    <property type="match status" value="1"/>
</dbReference>
<keyword evidence="5" id="KW-0472">Membrane</keyword>
<organism evidence="6 7">
    <name type="scientific">Gloeothece verrucosa (strain PCC 7822)</name>
    <name type="common">Cyanothece sp. (strain PCC 7822)</name>
    <dbReference type="NCBI Taxonomy" id="497965"/>
    <lineage>
        <taxon>Bacteria</taxon>
        <taxon>Bacillati</taxon>
        <taxon>Cyanobacteriota</taxon>
        <taxon>Cyanophyceae</taxon>
        <taxon>Oscillatoriophycideae</taxon>
        <taxon>Chroococcales</taxon>
        <taxon>Aphanothecaceae</taxon>
        <taxon>Gloeothece</taxon>
        <taxon>Gloeothece verrucosa</taxon>
    </lineage>
</organism>
<dbReference type="Pfam" id="PF06835">
    <property type="entry name" value="LptC"/>
    <property type="match status" value="2"/>
</dbReference>
<evidence type="ECO:0000256" key="3">
    <source>
        <dbReference type="ARBA" id="ARBA00022692"/>
    </source>
</evidence>
<dbReference type="GO" id="GO:0015221">
    <property type="term" value="F:lipopolysaccharide transmembrane transporter activity"/>
    <property type="evidence" value="ECO:0007669"/>
    <property type="project" value="InterPro"/>
</dbReference>
<dbReference type="EMBL" id="CP002198">
    <property type="protein sequence ID" value="ADN13347.1"/>
    <property type="molecule type" value="Genomic_DNA"/>
</dbReference>
<keyword evidence="2" id="KW-0997">Cell inner membrane</keyword>
<proteinExistence type="predicted"/>
<dbReference type="KEGG" id="cyj:Cyan7822_1346"/>
<sequence length="391" mass="44142">MNWYIHAAKKPLLGMMTLIILLLLLATTACQQKSPDQKSSKDKSDEKESLDLESSLLLNNATLEQSNAEGKRLWKIQVKKATYSKDREVARLDKIKGNIYQNGKIVLYISADKGEVYKDGEEIFLKQNIIATDPRNGAIIRSQEVEWRPKNSLLIIRKELQGSHAQLEASAKEGKYQTIEQKLELNGDIVATAKEPKLQLRADHLIWTIPKHQVISDRILKVTRYNDKVITDQVATDRSEIDLKAKTITIKQNIEFKSLEPPLQVASNQIVWNYQTRVVSSETPIRLVDTKEQISMTGNRAQVNFNQKVAYLSDGVQGINERTGAKLYAKDLQWNMPSQVVSATGNVIYEQLNPVFNLTGDKATGILRDNNITVTSTSPTRVVTEIYPNPQ</sequence>
<dbReference type="Gene3D" id="2.60.450.10">
    <property type="entry name" value="Lipopolysaccharide (LPS) transport protein A like domain"/>
    <property type="match status" value="2"/>
</dbReference>
<dbReference type="OrthoDB" id="460011at2"/>
<keyword evidence="3" id="KW-0812">Transmembrane</keyword>
<evidence type="ECO:0000256" key="5">
    <source>
        <dbReference type="ARBA" id="ARBA00023136"/>
    </source>
</evidence>
<dbReference type="InterPro" id="IPR052363">
    <property type="entry name" value="LPS_export_LptC"/>
</dbReference>
<evidence type="ECO:0000256" key="1">
    <source>
        <dbReference type="ARBA" id="ARBA00022475"/>
    </source>
</evidence>
<dbReference type="PANTHER" id="PTHR37481">
    <property type="entry name" value="LIPOPOLYSACCHARIDE EXPORT SYSTEM PROTEIN LPTC"/>
    <property type="match status" value="1"/>
</dbReference>
<dbReference type="eggNOG" id="COG3117">
    <property type="taxonomic scope" value="Bacteria"/>
</dbReference>
<dbReference type="AlphaFoldDB" id="E0UIN8"/>
<dbReference type="STRING" id="497965.Cyan7822_1346"/>
<evidence type="ECO:0000256" key="2">
    <source>
        <dbReference type="ARBA" id="ARBA00022519"/>
    </source>
</evidence>
<protein>
    <recommendedName>
        <fullName evidence="8">LPS export ABC transporter periplasmic protein LptC</fullName>
    </recommendedName>
</protein>
<evidence type="ECO:0008006" key="8">
    <source>
        <dbReference type="Google" id="ProtNLM"/>
    </source>
</evidence>
<dbReference type="HOGENOM" id="CLU_060279_0_0_3"/>
<reference evidence="7" key="1">
    <citation type="journal article" date="2011" name="MBio">
        <title>Novel metabolic attributes of the genus Cyanothece, comprising a group of unicellular nitrogen-fixing Cyanobacteria.</title>
        <authorList>
            <person name="Bandyopadhyay A."/>
            <person name="Elvitigala T."/>
            <person name="Welsh E."/>
            <person name="Stockel J."/>
            <person name="Liberton M."/>
            <person name="Min H."/>
            <person name="Sherman L.A."/>
            <person name="Pakrasi H.B."/>
        </authorList>
    </citation>
    <scope>NUCLEOTIDE SEQUENCE [LARGE SCALE GENOMIC DNA]</scope>
    <source>
        <strain evidence="7">PCC 7822</strain>
    </source>
</reference>
<dbReference type="GO" id="GO:0017089">
    <property type="term" value="F:glycolipid transfer activity"/>
    <property type="evidence" value="ECO:0007669"/>
    <property type="project" value="TreeGrafter"/>
</dbReference>
<evidence type="ECO:0000313" key="6">
    <source>
        <dbReference type="EMBL" id="ADN13347.1"/>
    </source>
</evidence>
<gene>
    <name evidence="6" type="ordered locus">Cyan7822_1346</name>
</gene>
<dbReference type="GO" id="GO:0030288">
    <property type="term" value="C:outer membrane-bounded periplasmic space"/>
    <property type="evidence" value="ECO:0007669"/>
    <property type="project" value="TreeGrafter"/>
</dbReference>
<dbReference type="RefSeq" id="WP_013321454.1">
    <property type="nucleotide sequence ID" value="NC_014501.1"/>
</dbReference>
<keyword evidence="1" id="KW-1003">Cell membrane</keyword>
<dbReference type="GO" id="GO:0005886">
    <property type="term" value="C:plasma membrane"/>
    <property type="evidence" value="ECO:0007669"/>
    <property type="project" value="InterPro"/>
</dbReference>